<dbReference type="KEGG" id="cic:CICLE_v10002305mg"/>
<dbReference type="PANTHER" id="PTHR36398">
    <property type="entry name" value="PLASMA MEMBRANE FUSION PROTEIN"/>
    <property type="match status" value="1"/>
</dbReference>
<dbReference type="FunCoup" id="V4SKH3">
    <property type="interactions" value="1704"/>
</dbReference>
<dbReference type="InParanoid" id="V4SKH3"/>
<dbReference type="Proteomes" id="UP000030687">
    <property type="component" value="Unassembled WGS sequence"/>
</dbReference>
<gene>
    <name evidence="1" type="ORF">CICLE_v10002305mg</name>
</gene>
<proteinExistence type="predicted"/>
<sequence length="242" mass="26801">MTAAPPRLSSCAPSTLFTASSNFPPKLPISKQNLLPKHQNNQQSYRIEFEISRRDAFLLSFLTLAPSLALPDPANAFSIGISGPKDWLKEQKKKSSKFLLAPIDASRQILNSAYLLLMDKQSDYTNKDLEEVQKMFRSAARDCVPQERNSFVAFQANTGVEVCTFRLIVKNASSLLDNKDPAKLQAEAILDDLIRSFASLNGLAGDTAIELSSRREKLADALMDTISSLNKFEQGIKDCLEV</sequence>
<reference evidence="1 2" key="1">
    <citation type="submission" date="2013-10" db="EMBL/GenBank/DDBJ databases">
        <authorList>
            <consortium name="International Citrus Genome Consortium"/>
            <person name="Jenkins J."/>
            <person name="Schmutz J."/>
            <person name="Prochnik S."/>
            <person name="Rokhsar D."/>
            <person name="Gmitter F."/>
            <person name="Ollitrault P."/>
            <person name="Machado M."/>
            <person name="Talon M."/>
            <person name="Wincker P."/>
            <person name="Jaillon O."/>
            <person name="Morgante M."/>
        </authorList>
    </citation>
    <scope>NUCLEOTIDE SEQUENCE</scope>
    <source>
        <strain evidence="2">cv. Clemenules</strain>
    </source>
</reference>
<dbReference type="STRING" id="85681.V4SKH3"/>
<dbReference type="AlphaFoldDB" id="V4SKH3"/>
<dbReference type="PANTHER" id="PTHR36398:SF1">
    <property type="entry name" value="PLASMA MEMBRANE FUSION PROTEIN"/>
    <property type="match status" value="1"/>
</dbReference>
<organism evidence="1 2">
    <name type="scientific">Citrus clementina</name>
    <name type="common">Clementine</name>
    <name type="synonym">Citrus deliciosa x Citrus sinensis</name>
    <dbReference type="NCBI Taxonomy" id="85681"/>
    <lineage>
        <taxon>Eukaryota</taxon>
        <taxon>Viridiplantae</taxon>
        <taxon>Streptophyta</taxon>
        <taxon>Embryophyta</taxon>
        <taxon>Tracheophyta</taxon>
        <taxon>Spermatophyta</taxon>
        <taxon>Magnoliopsida</taxon>
        <taxon>eudicotyledons</taxon>
        <taxon>Gunneridae</taxon>
        <taxon>Pentapetalae</taxon>
        <taxon>rosids</taxon>
        <taxon>malvids</taxon>
        <taxon>Sapindales</taxon>
        <taxon>Rutaceae</taxon>
        <taxon>Aurantioideae</taxon>
        <taxon>Citrus</taxon>
    </lineage>
</organism>
<dbReference type="Gramene" id="ESR48228">
    <property type="protein sequence ID" value="ESR48228"/>
    <property type="gene ID" value="CICLE_v10002305mg"/>
</dbReference>
<evidence type="ECO:0000313" key="1">
    <source>
        <dbReference type="EMBL" id="ESR48228.1"/>
    </source>
</evidence>
<dbReference type="OrthoDB" id="1895912at2759"/>
<evidence type="ECO:0000313" key="2">
    <source>
        <dbReference type="Proteomes" id="UP000030687"/>
    </source>
</evidence>
<protein>
    <submittedName>
        <fullName evidence="1">Uncharacterized protein</fullName>
    </submittedName>
</protein>
<name>V4SKH3_CITCL</name>
<dbReference type="EMBL" id="KI536799">
    <property type="protein sequence ID" value="ESR48228.1"/>
    <property type="molecule type" value="Genomic_DNA"/>
</dbReference>
<dbReference type="GO" id="GO:0009507">
    <property type="term" value="C:chloroplast"/>
    <property type="evidence" value="ECO:0007669"/>
    <property type="project" value="TreeGrafter"/>
</dbReference>
<dbReference type="eggNOG" id="ENOG502R9NF">
    <property type="taxonomic scope" value="Eukaryota"/>
</dbReference>
<accession>V4SKH3</accession>
<dbReference type="OMA" id="CLDNFEQ"/>
<keyword evidence="2" id="KW-1185">Reference proteome</keyword>